<organism evidence="1 2">
    <name type="scientific">Arsenicitalea aurantiaca</name>
    <dbReference type="NCBI Taxonomy" id="1783274"/>
    <lineage>
        <taxon>Bacteria</taxon>
        <taxon>Pseudomonadati</taxon>
        <taxon>Pseudomonadota</taxon>
        <taxon>Alphaproteobacteria</taxon>
        <taxon>Hyphomicrobiales</taxon>
        <taxon>Devosiaceae</taxon>
        <taxon>Arsenicitalea</taxon>
    </lineage>
</organism>
<dbReference type="OrthoDB" id="8221842at2"/>
<dbReference type="AlphaFoldDB" id="A0A433XEV3"/>
<evidence type="ECO:0000313" key="2">
    <source>
        <dbReference type="Proteomes" id="UP000281547"/>
    </source>
</evidence>
<sequence length="274" mass="29195">MGIIVANAYALSLAEEERGTFPVLLWENLVQGYAASAEAAGYPASNLGTSSTIEGWRGTGSGPHSLTMTLDPSRMVDGLGLERHNLGSDGMTLSLWGLAPDGDAEVSGDWSEIIPEIIVADDGTLMMRFAPESYAALRLDIVPVMATPRVALLSVGKLLVMERGNQAHTPIPWGITRDVQTARSQAGDFLARTITGSTRRGSISFIKLSGGWIRSSGFLRFAAAAAGLPFFLSWNPEEYPGEVAFVWALNDIIPETSDLVGSVDVTIELEGVVL</sequence>
<protein>
    <submittedName>
        <fullName evidence="1">Uncharacterized protein</fullName>
    </submittedName>
</protein>
<accession>A0A433XEV3</accession>
<name>A0A433XEV3_9HYPH</name>
<proteinExistence type="predicted"/>
<reference evidence="1 2" key="1">
    <citation type="journal article" date="2016" name="Int. J. Syst. Evol. Microbiol.">
        <title>Arsenicitalea aurantiaca gen. nov., sp. nov., a new member of the family Hyphomicrobiaceae, isolated from high-arsenic sediment.</title>
        <authorList>
            <person name="Mu Y."/>
            <person name="Zhou L."/>
            <person name="Zeng X.C."/>
            <person name="Liu L."/>
            <person name="Pan Y."/>
            <person name="Chen X."/>
            <person name="Wang J."/>
            <person name="Li S."/>
            <person name="Li W.J."/>
            <person name="Wang Y."/>
        </authorList>
    </citation>
    <scope>NUCLEOTIDE SEQUENCE [LARGE SCALE GENOMIC DNA]</scope>
    <source>
        <strain evidence="1 2">42-50</strain>
    </source>
</reference>
<evidence type="ECO:0000313" key="1">
    <source>
        <dbReference type="EMBL" id="RUT32647.1"/>
    </source>
</evidence>
<keyword evidence="2" id="KW-1185">Reference proteome</keyword>
<dbReference type="Proteomes" id="UP000281547">
    <property type="component" value="Unassembled WGS sequence"/>
</dbReference>
<gene>
    <name evidence="1" type="ORF">EMQ25_05740</name>
</gene>
<comment type="caution">
    <text evidence="1">The sequence shown here is derived from an EMBL/GenBank/DDBJ whole genome shotgun (WGS) entry which is preliminary data.</text>
</comment>
<dbReference type="RefSeq" id="WP_127187604.1">
    <property type="nucleotide sequence ID" value="NZ_RZNJ01000002.1"/>
</dbReference>
<dbReference type="EMBL" id="RZNJ01000002">
    <property type="protein sequence ID" value="RUT32647.1"/>
    <property type="molecule type" value="Genomic_DNA"/>
</dbReference>